<evidence type="ECO:0000313" key="9">
    <source>
        <dbReference type="Proteomes" id="UP001219349"/>
    </source>
</evidence>
<dbReference type="CDD" id="cd07035">
    <property type="entry name" value="TPP_PYR_POX_like"/>
    <property type="match status" value="1"/>
</dbReference>
<evidence type="ECO:0000313" key="8">
    <source>
        <dbReference type="EMBL" id="WCR08745.1"/>
    </source>
</evidence>
<dbReference type="InterPro" id="IPR029035">
    <property type="entry name" value="DHS-like_NAD/FAD-binding_dom"/>
</dbReference>
<dbReference type="InterPro" id="IPR000399">
    <property type="entry name" value="TPP-bd_CS"/>
</dbReference>
<dbReference type="InterPro" id="IPR011766">
    <property type="entry name" value="TPP_enzyme_TPP-bd"/>
</dbReference>
<evidence type="ECO:0000256" key="3">
    <source>
        <dbReference type="ARBA" id="ARBA00023052"/>
    </source>
</evidence>
<keyword evidence="2" id="KW-0808">Transferase</keyword>
<dbReference type="Pfam" id="PF02775">
    <property type="entry name" value="TPP_enzyme_C"/>
    <property type="match status" value="1"/>
</dbReference>
<dbReference type="RefSeq" id="WP_271885748.1">
    <property type="nucleotide sequence ID" value="NZ_CP067136.1"/>
</dbReference>
<keyword evidence="8" id="KW-0378">Hydrolase</keyword>
<dbReference type="InterPro" id="IPR012001">
    <property type="entry name" value="Thiamin_PyroP_enz_TPP-bd_dom"/>
</dbReference>
<feature type="domain" description="Thiamine pyrophosphate enzyme N-terminal TPP-binding" evidence="7">
    <location>
        <begin position="56"/>
        <end position="129"/>
    </location>
</feature>
<dbReference type="Pfam" id="PF00205">
    <property type="entry name" value="TPP_enzyme_M"/>
    <property type="match status" value="1"/>
</dbReference>
<feature type="domain" description="Thiamine pyrophosphate enzyme central" evidence="5">
    <location>
        <begin position="219"/>
        <end position="350"/>
    </location>
</feature>
<dbReference type="InterPro" id="IPR012000">
    <property type="entry name" value="Thiamin_PyroP_enz_cen_dom"/>
</dbReference>
<evidence type="ECO:0000256" key="1">
    <source>
        <dbReference type="ARBA" id="ARBA00007812"/>
    </source>
</evidence>
<dbReference type="SUPFAM" id="SSF52467">
    <property type="entry name" value="DHS-like NAD/FAD-binding domain"/>
    <property type="match status" value="1"/>
</dbReference>
<dbReference type="Gene3D" id="3.40.50.1220">
    <property type="entry name" value="TPP-binding domain"/>
    <property type="match status" value="1"/>
</dbReference>
<dbReference type="InterPro" id="IPR029061">
    <property type="entry name" value="THDP-binding"/>
</dbReference>
<evidence type="ECO:0000259" key="7">
    <source>
        <dbReference type="Pfam" id="PF02776"/>
    </source>
</evidence>
<dbReference type="Proteomes" id="UP001219349">
    <property type="component" value="Chromosome"/>
</dbReference>
<dbReference type="NCBIfam" id="TIGR04377">
    <property type="entry name" value="myo_inos_iolD"/>
    <property type="match status" value="1"/>
</dbReference>
<dbReference type="PROSITE" id="PS00187">
    <property type="entry name" value="TPP_ENZYMES"/>
    <property type="match status" value="1"/>
</dbReference>
<name>A0ABY7SNZ7_9RHOB</name>
<feature type="domain" description="Thiamine pyrophosphate enzyme TPP-binding" evidence="6">
    <location>
        <begin position="411"/>
        <end position="562"/>
    </location>
</feature>
<keyword evidence="3 4" id="KW-0786">Thiamine pyrophosphate</keyword>
<keyword evidence="9" id="KW-1185">Reference proteome</keyword>
<dbReference type="PANTHER" id="PTHR18968">
    <property type="entry name" value="THIAMINE PYROPHOSPHATE ENZYMES"/>
    <property type="match status" value="1"/>
</dbReference>
<evidence type="ECO:0000259" key="6">
    <source>
        <dbReference type="Pfam" id="PF02775"/>
    </source>
</evidence>
<comment type="similarity">
    <text evidence="1 4">Belongs to the TPP enzyme family.</text>
</comment>
<dbReference type="PANTHER" id="PTHR18968:SF9">
    <property type="entry name" value="3D-(3,5_4)-TRIHYDROXYCYCLOHEXANE-1,2-DIONE HYDROLASE"/>
    <property type="match status" value="1"/>
</dbReference>
<evidence type="ECO:0000256" key="2">
    <source>
        <dbReference type="ARBA" id="ARBA00022679"/>
    </source>
</evidence>
<accession>A0ABY7SNZ7</accession>
<dbReference type="EMBL" id="CP067136">
    <property type="protein sequence ID" value="WCR08745.1"/>
    <property type="molecule type" value="Genomic_DNA"/>
</dbReference>
<sequence>MSGETIRLTAAQAMVRWLSVQMTEEGERFIEGVWAIFGHGNVAGLGEALHGIGDGLPTWRGQNEQSMAHAAIAYAKGQGRRRAQAVTTSIGPGATNVVTAAALAHVNRLPLLIVAGDVFANRRPDPVLQQVEDWGDGTVSANDCFRPVVRYFDRITRPEHLLTALPRAMRVMTDPADCGPVCLAFCQDVQAEAYDWPVAFFEPRVWRIRRPAPDPEELSEVAGLIRGAARPVIVCGGGVIYSGAEAALAEFATRHNIPVIETQAGKSSLSQAHAMNYGAAGVDGSAAANMVAGAADLVIGIGTRLQDFTTGSRTLFGGAKLVSLNIQPYDAAKHGGVSLVADAKVALEALTAELGDHRAEAPDPAIRADWLAAVDAHCAAPSGNDLPTDAQVIGAVQRATGEDAIAMCAAGTMPGALKLLWQASRHGYHMEYGYSCMGYEVAGAMGLKLARPEREVICFVGDGSYMMMNSELATAVMRRVPFTVVLTDNRGYGCINRLQQGTGGAAFNNMYVDSRIEVQPQIDFVAHAGSMGAHAVKAGGIAALEAEIAAARSRDIPTVIVIDTTAVPGPGDGLAGAGHWWDVAVPEVGKTEKLRAAYAGYLQNAARQRLVN</sequence>
<gene>
    <name evidence="8" type="primary">iolD</name>
    <name evidence="8" type="ORF">JHX87_08115</name>
</gene>
<dbReference type="EC" id="3.7.1.22" evidence="8"/>
<evidence type="ECO:0000259" key="5">
    <source>
        <dbReference type="Pfam" id="PF00205"/>
    </source>
</evidence>
<dbReference type="GO" id="GO:0102481">
    <property type="term" value="F:3D-(3,5/4)-trihydroxycyclohexane-1,2-dione hydrolase activity"/>
    <property type="evidence" value="ECO:0007669"/>
    <property type="project" value="UniProtKB-EC"/>
</dbReference>
<protein>
    <submittedName>
        <fullName evidence="8">3D-(3,5/4)-trihydroxycyclohexane-1,2-dione acylhydrolase (Decyclizing)</fullName>
        <ecNumber evidence="8">3.7.1.22</ecNumber>
    </submittedName>
</protein>
<organism evidence="8 9">
    <name type="scientific">Paracoccus fistulariae</name>
    <dbReference type="NCBI Taxonomy" id="658446"/>
    <lineage>
        <taxon>Bacteria</taxon>
        <taxon>Pseudomonadati</taxon>
        <taxon>Pseudomonadota</taxon>
        <taxon>Alphaproteobacteria</taxon>
        <taxon>Rhodobacterales</taxon>
        <taxon>Paracoccaceae</taxon>
        <taxon>Paracoccus</taxon>
    </lineage>
</organism>
<dbReference type="Gene3D" id="3.40.50.970">
    <property type="match status" value="2"/>
</dbReference>
<dbReference type="Pfam" id="PF02776">
    <property type="entry name" value="TPP_enzyme_N"/>
    <property type="match status" value="1"/>
</dbReference>
<evidence type="ECO:0000256" key="4">
    <source>
        <dbReference type="RuleBase" id="RU362132"/>
    </source>
</evidence>
<dbReference type="SUPFAM" id="SSF52518">
    <property type="entry name" value="Thiamin diphosphate-binding fold (THDP-binding)"/>
    <property type="match status" value="2"/>
</dbReference>
<proteinExistence type="inferred from homology"/>
<reference evidence="8 9" key="1">
    <citation type="submission" date="2021-01" db="EMBL/GenBank/DDBJ databases">
        <title>Biogeographic distribution of Paracoccus.</title>
        <authorList>
            <person name="Hollensteiner J."/>
            <person name="Leineberger J."/>
            <person name="Brinkhoff T."/>
            <person name="Daniel R."/>
        </authorList>
    </citation>
    <scope>NUCLEOTIDE SEQUENCE [LARGE SCALE GENOMIC DNA]</scope>
    <source>
        <strain evidence="8 9">KCTC 22803</strain>
    </source>
</reference>
<dbReference type="InterPro" id="IPR045229">
    <property type="entry name" value="TPP_enz"/>
</dbReference>
<dbReference type="InterPro" id="IPR030817">
    <property type="entry name" value="Myo_inos_IolD"/>
</dbReference>